<feature type="compositionally biased region" description="Basic residues" evidence="1">
    <location>
        <begin position="52"/>
        <end position="70"/>
    </location>
</feature>
<proteinExistence type="predicted"/>
<evidence type="ECO:0000256" key="1">
    <source>
        <dbReference type="SAM" id="MobiDB-lite"/>
    </source>
</evidence>
<feature type="region of interest" description="Disordered" evidence="1">
    <location>
        <begin position="1"/>
        <end position="114"/>
    </location>
</feature>
<dbReference type="EMBL" id="GBRH01238468">
    <property type="protein sequence ID" value="JAD59427.1"/>
    <property type="molecule type" value="Transcribed_RNA"/>
</dbReference>
<protein>
    <submittedName>
        <fullName evidence="2">PSA1</fullName>
    </submittedName>
</protein>
<sequence length="145" mass="16557">MDLGPQIAREKSKSRSFDNVPEPVRHRRDDMEPRGAALPGRVHDGGRQAGLRLRRPLLQHPRRPRRRQQVRLRALLPPAQGLPRRRPRGGSARGAHCRRPRPIPVPPLGVHQPRLRLRGAPPHLQARAPPRRQSADLYRSLVLLM</sequence>
<evidence type="ECO:0000313" key="2">
    <source>
        <dbReference type="EMBL" id="JAD59427.1"/>
    </source>
</evidence>
<accession>A0A0A9BJG4</accession>
<dbReference type="AlphaFoldDB" id="A0A0A9BJG4"/>
<reference evidence="2" key="1">
    <citation type="submission" date="2014-09" db="EMBL/GenBank/DDBJ databases">
        <authorList>
            <person name="Magalhaes I.L.F."/>
            <person name="Oliveira U."/>
            <person name="Santos F.R."/>
            <person name="Vidigal T.H.D.A."/>
            <person name="Brescovit A.D."/>
            <person name="Santos A.J."/>
        </authorList>
    </citation>
    <scope>NUCLEOTIDE SEQUENCE</scope>
    <source>
        <tissue evidence="2">Shoot tissue taken approximately 20 cm above the soil surface</tissue>
    </source>
</reference>
<feature type="compositionally biased region" description="Basic and acidic residues" evidence="1">
    <location>
        <begin position="23"/>
        <end position="33"/>
    </location>
</feature>
<feature type="compositionally biased region" description="Low complexity" evidence="1">
    <location>
        <begin position="71"/>
        <end position="82"/>
    </location>
</feature>
<reference evidence="2" key="2">
    <citation type="journal article" date="2015" name="Data Brief">
        <title>Shoot transcriptome of the giant reed, Arundo donax.</title>
        <authorList>
            <person name="Barrero R.A."/>
            <person name="Guerrero F.D."/>
            <person name="Moolhuijzen P."/>
            <person name="Goolsby J.A."/>
            <person name="Tidwell J."/>
            <person name="Bellgard S.E."/>
            <person name="Bellgard M.I."/>
        </authorList>
    </citation>
    <scope>NUCLEOTIDE SEQUENCE</scope>
    <source>
        <tissue evidence="2">Shoot tissue taken approximately 20 cm above the soil surface</tissue>
    </source>
</reference>
<name>A0A0A9BJG4_ARUDO</name>
<organism evidence="2">
    <name type="scientific">Arundo donax</name>
    <name type="common">Giant reed</name>
    <name type="synonym">Donax arundinaceus</name>
    <dbReference type="NCBI Taxonomy" id="35708"/>
    <lineage>
        <taxon>Eukaryota</taxon>
        <taxon>Viridiplantae</taxon>
        <taxon>Streptophyta</taxon>
        <taxon>Embryophyta</taxon>
        <taxon>Tracheophyta</taxon>
        <taxon>Spermatophyta</taxon>
        <taxon>Magnoliopsida</taxon>
        <taxon>Liliopsida</taxon>
        <taxon>Poales</taxon>
        <taxon>Poaceae</taxon>
        <taxon>PACMAD clade</taxon>
        <taxon>Arundinoideae</taxon>
        <taxon>Arundineae</taxon>
        <taxon>Arundo</taxon>
    </lineage>
</organism>